<evidence type="ECO:0000313" key="4">
    <source>
        <dbReference type="EMBL" id="QEH33122.1"/>
    </source>
</evidence>
<name>A0A5B9VXV3_9BACT</name>
<keyword evidence="5" id="KW-1185">Reference proteome</keyword>
<evidence type="ECO:0000313" key="5">
    <source>
        <dbReference type="Proteomes" id="UP000324233"/>
    </source>
</evidence>
<proteinExistence type="inferred from homology"/>
<evidence type="ECO:0000256" key="2">
    <source>
        <dbReference type="ARBA" id="ARBA00023235"/>
    </source>
</evidence>
<evidence type="ECO:0000256" key="1">
    <source>
        <dbReference type="ARBA" id="ARBA00010876"/>
    </source>
</evidence>
<dbReference type="SUPFAM" id="SSF55120">
    <property type="entry name" value="Pseudouridine synthase"/>
    <property type="match status" value="1"/>
</dbReference>
<dbReference type="PANTHER" id="PTHR21600">
    <property type="entry name" value="MITOCHONDRIAL RNA PSEUDOURIDINE SYNTHASE"/>
    <property type="match status" value="1"/>
</dbReference>
<reference evidence="4 5" key="1">
    <citation type="submission" date="2019-08" db="EMBL/GenBank/DDBJ databases">
        <title>Deep-cultivation of Planctomycetes and their phenomic and genomic characterization uncovers novel biology.</title>
        <authorList>
            <person name="Wiegand S."/>
            <person name="Jogler M."/>
            <person name="Boedeker C."/>
            <person name="Pinto D."/>
            <person name="Vollmers J."/>
            <person name="Rivas-Marin E."/>
            <person name="Kohn T."/>
            <person name="Peeters S.H."/>
            <person name="Heuer A."/>
            <person name="Rast P."/>
            <person name="Oberbeckmann S."/>
            <person name="Bunk B."/>
            <person name="Jeske O."/>
            <person name="Meyerdierks A."/>
            <person name="Storesund J.E."/>
            <person name="Kallscheuer N."/>
            <person name="Luecker S."/>
            <person name="Lage O.M."/>
            <person name="Pohl T."/>
            <person name="Merkel B.J."/>
            <person name="Hornburger P."/>
            <person name="Mueller R.-W."/>
            <person name="Bruemmer F."/>
            <person name="Labrenz M."/>
            <person name="Spormann A.M."/>
            <person name="Op den Camp H."/>
            <person name="Overmann J."/>
            <person name="Amann R."/>
            <person name="Jetten M.S.M."/>
            <person name="Mascher T."/>
            <person name="Medema M.H."/>
            <person name="Devos D.P."/>
            <person name="Kaster A.-K."/>
            <person name="Ovreas L."/>
            <person name="Rohde M."/>
            <person name="Galperin M.Y."/>
            <person name="Jogler C."/>
        </authorList>
    </citation>
    <scope>NUCLEOTIDE SEQUENCE [LARGE SCALE GENOMIC DNA]</scope>
    <source>
        <strain evidence="4 5">OJF2</strain>
    </source>
</reference>
<dbReference type="GO" id="GO:0001522">
    <property type="term" value="P:pseudouridine synthesis"/>
    <property type="evidence" value="ECO:0007669"/>
    <property type="project" value="InterPro"/>
</dbReference>
<protein>
    <submittedName>
        <fullName evidence="4">tRNA pseudouridine synthase C</fullName>
        <ecNumber evidence="4">5.4.99.26</ecNumber>
    </submittedName>
</protein>
<dbReference type="GO" id="GO:0006396">
    <property type="term" value="P:RNA processing"/>
    <property type="evidence" value="ECO:0007669"/>
    <property type="project" value="UniProtKB-ARBA"/>
</dbReference>
<comment type="similarity">
    <text evidence="1">Belongs to the pseudouridine synthase RluA family.</text>
</comment>
<dbReference type="GO" id="GO:0160149">
    <property type="term" value="F:tRNA pseudouridine(65) synthase activity"/>
    <property type="evidence" value="ECO:0007669"/>
    <property type="project" value="UniProtKB-EC"/>
</dbReference>
<feature type="domain" description="Pseudouridine synthase RsuA/RluA-like" evidence="3">
    <location>
        <begin position="34"/>
        <end position="181"/>
    </location>
</feature>
<evidence type="ECO:0000259" key="3">
    <source>
        <dbReference type="Pfam" id="PF00849"/>
    </source>
</evidence>
<dbReference type="Proteomes" id="UP000324233">
    <property type="component" value="Chromosome"/>
</dbReference>
<dbReference type="RefSeq" id="WP_148592781.1">
    <property type="nucleotide sequence ID" value="NZ_CP042997.1"/>
</dbReference>
<dbReference type="InterPro" id="IPR006145">
    <property type="entry name" value="PsdUridine_synth_RsuA/RluA"/>
</dbReference>
<dbReference type="EC" id="5.4.99.26" evidence="4"/>
<dbReference type="CDD" id="cd02869">
    <property type="entry name" value="PseudoU_synth_RluA_like"/>
    <property type="match status" value="1"/>
</dbReference>
<gene>
    <name evidence="4" type="primary">truC</name>
    <name evidence="4" type="ORF">OJF2_16190</name>
</gene>
<dbReference type="InterPro" id="IPR050188">
    <property type="entry name" value="RluA_PseudoU_synthase"/>
</dbReference>
<dbReference type="OrthoDB" id="9784108at2"/>
<dbReference type="AlphaFoldDB" id="A0A5B9VXV3"/>
<organism evidence="4 5">
    <name type="scientific">Aquisphaera giovannonii</name>
    <dbReference type="NCBI Taxonomy" id="406548"/>
    <lineage>
        <taxon>Bacteria</taxon>
        <taxon>Pseudomonadati</taxon>
        <taxon>Planctomycetota</taxon>
        <taxon>Planctomycetia</taxon>
        <taxon>Isosphaerales</taxon>
        <taxon>Isosphaeraceae</taxon>
        <taxon>Aquisphaera</taxon>
    </lineage>
</organism>
<dbReference type="EMBL" id="CP042997">
    <property type="protein sequence ID" value="QEH33122.1"/>
    <property type="molecule type" value="Genomic_DNA"/>
</dbReference>
<keyword evidence="2 4" id="KW-0413">Isomerase</keyword>
<dbReference type="GO" id="GO:0003723">
    <property type="term" value="F:RNA binding"/>
    <property type="evidence" value="ECO:0007669"/>
    <property type="project" value="InterPro"/>
</dbReference>
<dbReference type="KEGG" id="agv:OJF2_16190"/>
<accession>A0A5B9VXV3</accession>
<dbReference type="Pfam" id="PF00849">
    <property type="entry name" value="PseudoU_synth_2"/>
    <property type="match status" value="1"/>
</dbReference>
<dbReference type="PANTHER" id="PTHR21600:SF83">
    <property type="entry name" value="PSEUDOURIDYLATE SYNTHASE RPUSD4, MITOCHONDRIAL"/>
    <property type="match status" value="1"/>
</dbReference>
<dbReference type="Gene3D" id="3.30.2350.10">
    <property type="entry name" value="Pseudouridine synthase"/>
    <property type="match status" value="1"/>
</dbReference>
<sequence>MIDVPTILFEDEHCLALWKRPGQFTQGDWAPPGDRTLEQEVRRYVAPDNPGSAYVGIVHRLDRPVSGVLLWAKTSRAARRLSGQFERRTVEKEYWAVVEDARDEAAGRDGPSQAVRGTWTDWLTRAGVEGVVRSLPQGSPGVREAITDYERGTPDAIPAGLAWLRLRPRTGRTHQLRVQAALRGMPIVGDSNYGSTRPFPDGIALHARVLRVSHPILHTPLILTAPLPQGWATLGVRIGGPAAGSPG</sequence>
<dbReference type="InterPro" id="IPR020103">
    <property type="entry name" value="PsdUridine_synth_cat_dom_sf"/>
</dbReference>